<dbReference type="InterPro" id="IPR050659">
    <property type="entry name" value="Peptidase_M24B"/>
</dbReference>
<evidence type="ECO:0000313" key="3">
    <source>
        <dbReference type="EMBL" id="MPL98744.1"/>
    </source>
</evidence>
<dbReference type="EC" id="3.4.11.18" evidence="3"/>
<dbReference type="InterPro" id="IPR000994">
    <property type="entry name" value="Pept_M24"/>
</dbReference>
<keyword evidence="3" id="KW-0378">Hydrolase</keyword>
<name>A0A644W4R0_9ZZZZ</name>
<keyword evidence="3" id="KW-0645">Protease</keyword>
<dbReference type="GO" id="GO:0004239">
    <property type="term" value="F:initiator methionyl aminopeptidase activity"/>
    <property type="evidence" value="ECO:0007669"/>
    <property type="project" value="UniProtKB-EC"/>
</dbReference>
<dbReference type="SUPFAM" id="SSF55920">
    <property type="entry name" value="Creatinase/aminopeptidase"/>
    <property type="match status" value="1"/>
</dbReference>
<dbReference type="EMBL" id="VSSQ01000626">
    <property type="protein sequence ID" value="MPL98744.1"/>
    <property type="molecule type" value="Genomic_DNA"/>
</dbReference>
<comment type="caution">
    <text evidence="3">The sequence shown here is derived from an EMBL/GenBank/DDBJ whole genome shotgun (WGS) entry which is preliminary data.</text>
</comment>
<protein>
    <submittedName>
        <fullName evidence="3">Methionine aminopeptidase</fullName>
        <ecNumber evidence="3">3.4.11.18</ecNumber>
    </submittedName>
</protein>
<feature type="domain" description="Creatinase N-terminal" evidence="2">
    <location>
        <begin position="7"/>
        <end position="169"/>
    </location>
</feature>
<proteinExistence type="predicted"/>
<reference evidence="3" key="1">
    <citation type="submission" date="2019-08" db="EMBL/GenBank/DDBJ databases">
        <authorList>
            <person name="Kucharzyk K."/>
            <person name="Murdoch R.W."/>
            <person name="Higgins S."/>
            <person name="Loffler F."/>
        </authorList>
    </citation>
    <scope>NUCLEOTIDE SEQUENCE</scope>
</reference>
<dbReference type="SUPFAM" id="SSF53092">
    <property type="entry name" value="Creatinase/prolidase N-terminal domain"/>
    <property type="match status" value="1"/>
</dbReference>
<evidence type="ECO:0000259" key="1">
    <source>
        <dbReference type="Pfam" id="PF00557"/>
    </source>
</evidence>
<dbReference type="Pfam" id="PF00557">
    <property type="entry name" value="Peptidase_M24"/>
    <property type="match status" value="1"/>
</dbReference>
<dbReference type="AlphaFoldDB" id="A0A644W4R0"/>
<dbReference type="Gene3D" id="3.90.230.10">
    <property type="entry name" value="Creatinase/methionine aminopeptidase superfamily"/>
    <property type="match status" value="1"/>
</dbReference>
<dbReference type="InterPro" id="IPR000587">
    <property type="entry name" value="Creatinase_N"/>
</dbReference>
<keyword evidence="3" id="KW-0031">Aminopeptidase</keyword>
<feature type="domain" description="Peptidase M24" evidence="1">
    <location>
        <begin position="178"/>
        <end position="378"/>
    </location>
</feature>
<accession>A0A644W4R0</accession>
<organism evidence="3">
    <name type="scientific">bioreactor metagenome</name>
    <dbReference type="NCBI Taxonomy" id="1076179"/>
    <lineage>
        <taxon>unclassified sequences</taxon>
        <taxon>metagenomes</taxon>
        <taxon>ecological metagenomes</taxon>
    </lineage>
</organism>
<dbReference type="PANTHER" id="PTHR46112">
    <property type="entry name" value="AMINOPEPTIDASE"/>
    <property type="match status" value="1"/>
</dbReference>
<dbReference type="InterPro" id="IPR036005">
    <property type="entry name" value="Creatinase/aminopeptidase-like"/>
</dbReference>
<sequence length="395" mass="43798">MTLKEFRRSRLQLAAKESGAQVLLASLPQNITYTTNGYVSVNQFVLCSTQSYVIYVPQTDRFIYVVGYGEIPSVLEFENGSTEIFSFGSFRFCYNENFSGTARYKQYEAENFATPEEALTAALNAAAKPGDQIAFDYSRAPYAVARYVSEHVHGVRFIDGVPVFSVARRIKFPEEIAGIEKATNIAEDGLLAALYEFRPGDTEQDLERSFLKYIGTHGAQEIFFVATANLRAAYSDTVNQPAPIGKGSMIRFDFGCKYDGYTSDLARTACVGKPDEKVSRYYDAVFAGTVAAIAAVRPGVPAENLFEIAMKTTRERGIPHYRRHHVGHGIGLEIYDYPSMAPGDHTVLEENMVINIETPYYELGWGGVQIEDTVAITADGCRVLDRTDKGLLVID</sequence>
<dbReference type="CDD" id="cd01066">
    <property type="entry name" value="APP_MetAP"/>
    <property type="match status" value="1"/>
</dbReference>
<dbReference type="Pfam" id="PF01321">
    <property type="entry name" value="Creatinase_N"/>
    <property type="match status" value="1"/>
</dbReference>
<evidence type="ECO:0000259" key="2">
    <source>
        <dbReference type="Pfam" id="PF01321"/>
    </source>
</evidence>
<gene>
    <name evidence="3" type="primary">map_24</name>
    <name evidence="3" type="ORF">SDC9_44951</name>
</gene>
<dbReference type="PANTHER" id="PTHR46112:SF3">
    <property type="entry name" value="AMINOPEPTIDASE YPDF"/>
    <property type="match status" value="1"/>
</dbReference>
<dbReference type="InterPro" id="IPR029149">
    <property type="entry name" value="Creatin/AminoP/Spt16_N"/>
</dbReference>